<dbReference type="Gene3D" id="2.170.130.10">
    <property type="entry name" value="TonB-dependent receptor, plug domain"/>
    <property type="match status" value="1"/>
</dbReference>
<dbReference type="InterPro" id="IPR012910">
    <property type="entry name" value="Plug_dom"/>
</dbReference>
<keyword evidence="10 13" id="KW-0472">Membrane</keyword>
<name>A0ABW0M336_9BURK</name>
<evidence type="ECO:0000313" key="17">
    <source>
        <dbReference type="EMBL" id="MFC5472529.1"/>
    </source>
</evidence>
<dbReference type="Pfam" id="PF07715">
    <property type="entry name" value="Plug"/>
    <property type="match status" value="1"/>
</dbReference>
<evidence type="ECO:0000256" key="1">
    <source>
        <dbReference type="ARBA" id="ARBA00004571"/>
    </source>
</evidence>
<evidence type="ECO:0000256" key="12">
    <source>
        <dbReference type="ARBA" id="ARBA00023237"/>
    </source>
</evidence>
<dbReference type="InterPro" id="IPR000531">
    <property type="entry name" value="Beta-barrel_TonB"/>
</dbReference>
<keyword evidence="12 13" id="KW-0998">Cell outer membrane</keyword>
<keyword evidence="3 13" id="KW-0813">Transport</keyword>
<sequence>MPKVVVTGSRFPNDPTLNPIGATVITAEEIRNAGASNVNEAIRKVGGVFGRQNATGTQDFSLDLRGFGATSDQNMVVLVDGVRLSDNEQSIALLSTIPVELVERIEIVRGGSSVLYGDGATGGTIQVITKRGGQDGTHGTVTAEVGSYGQREVRGSVSKSWDGFTLDANLGRQRADNYRDNNGVKQENFGGGLQWASSQGRIGMRIDSSRQEYRLAGALDTLQQFNDNPRQTLHPNDFGSVDVDRYTLFAERKLGAFELAAELSHREKTLKASYGAGAFQSASEYNSRGTQFSPRVRHLSAFGDLKNELVAGLDWADWSRNTNSDFSNNKANQHSKAAYVRDEIKLGNARVAAGVRREIFHKDADDTQAFTKIKYKQAQAVNAWDLQGSYGLMPGFDVFAKTGQSYRVANVDDNAQTAVPSQVLQPQISHDLEFGSSIGNANHKLTVKWFQHRLHNEIFFDPTAGAFGSNVNLDPTKRQGVEVEASTRLTSAITAKANFQHVSATFTEGANAGKEMVLVPRNIASARLNWISGGQTADVGVQWVDSQRYGGDFSNSCDAKIPSFTTVDARYAIRISSWELALAGSNLTGKNYFTNAYGACRNGIYPDAGRQLKFTARYDF</sequence>
<evidence type="ECO:0000256" key="11">
    <source>
        <dbReference type="ARBA" id="ARBA00023170"/>
    </source>
</evidence>
<evidence type="ECO:0000256" key="14">
    <source>
        <dbReference type="RuleBase" id="RU003357"/>
    </source>
</evidence>
<dbReference type="Pfam" id="PF00593">
    <property type="entry name" value="TonB_dep_Rec_b-barrel"/>
    <property type="match status" value="1"/>
</dbReference>
<evidence type="ECO:0000256" key="8">
    <source>
        <dbReference type="ARBA" id="ARBA00023065"/>
    </source>
</evidence>
<protein>
    <submittedName>
        <fullName evidence="17">TonB-dependent receptor family protein</fullName>
    </submittedName>
</protein>
<evidence type="ECO:0000259" key="15">
    <source>
        <dbReference type="Pfam" id="PF00593"/>
    </source>
</evidence>
<dbReference type="InterPro" id="IPR036942">
    <property type="entry name" value="Beta-barrel_TonB_sf"/>
</dbReference>
<evidence type="ECO:0000256" key="6">
    <source>
        <dbReference type="ARBA" id="ARBA00022692"/>
    </source>
</evidence>
<evidence type="ECO:0000259" key="16">
    <source>
        <dbReference type="Pfam" id="PF07715"/>
    </source>
</evidence>
<dbReference type="PANTHER" id="PTHR32552:SF81">
    <property type="entry name" value="TONB-DEPENDENT OUTER MEMBRANE RECEPTOR"/>
    <property type="match status" value="1"/>
</dbReference>
<evidence type="ECO:0000256" key="4">
    <source>
        <dbReference type="ARBA" id="ARBA00022452"/>
    </source>
</evidence>
<organism evidence="17 18">
    <name type="scientific">Paraherbaspirillum soli</name>
    <dbReference type="NCBI Taxonomy" id="631222"/>
    <lineage>
        <taxon>Bacteria</taxon>
        <taxon>Pseudomonadati</taxon>
        <taxon>Pseudomonadota</taxon>
        <taxon>Betaproteobacteria</taxon>
        <taxon>Burkholderiales</taxon>
        <taxon>Oxalobacteraceae</taxon>
        <taxon>Paraherbaspirillum</taxon>
    </lineage>
</organism>
<gene>
    <name evidence="17" type="ORF">ACFPM8_01025</name>
</gene>
<comment type="similarity">
    <text evidence="2 13 14">Belongs to the TonB-dependent receptor family.</text>
</comment>
<evidence type="ECO:0000256" key="2">
    <source>
        <dbReference type="ARBA" id="ARBA00009810"/>
    </source>
</evidence>
<dbReference type="CDD" id="cd01347">
    <property type="entry name" value="ligand_gated_channel"/>
    <property type="match status" value="1"/>
</dbReference>
<keyword evidence="11 17" id="KW-0675">Receptor</keyword>
<comment type="subcellular location">
    <subcellularLocation>
        <location evidence="1 13">Cell outer membrane</location>
        <topology evidence="1 13">Multi-pass membrane protein</topology>
    </subcellularLocation>
</comment>
<dbReference type="Proteomes" id="UP001596045">
    <property type="component" value="Unassembled WGS sequence"/>
</dbReference>
<keyword evidence="18" id="KW-1185">Reference proteome</keyword>
<dbReference type="Gene3D" id="2.40.170.20">
    <property type="entry name" value="TonB-dependent receptor, beta-barrel domain"/>
    <property type="match status" value="1"/>
</dbReference>
<evidence type="ECO:0000256" key="9">
    <source>
        <dbReference type="ARBA" id="ARBA00023077"/>
    </source>
</evidence>
<feature type="domain" description="TonB-dependent receptor plug" evidence="16">
    <location>
        <begin position="19"/>
        <end position="124"/>
    </location>
</feature>
<evidence type="ECO:0000256" key="7">
    <source>
        <dbReference type="ARBA" id="ARBA00023004"/>
    </source>
</evidence>
<dbReference type="PANTHER" id="PTHR32552">
    <property type="entry name" value="FERRICHROME IRON RECEPTOR-RELATED"/>
    <property type="match status" value="1"/>
</dbReference>
<evidence type="ECO:0000256" key="13">
    <source>
        <dbReference type="PROSITE-ProRule" id="PRU01360"/>
    </source>
</evidence>
<keyword evidence="5" id="KW-0410">Iron transport</keyword>
<evidence type="ECO:0000313" key="18">
    <source>
        <dbReference type="Proteomes" id="UP001596045"/>
    </source>
</evidence>
<keyword evidence="4 13" id="KW-1134">Transmembrane beta strand</keyword>
<reference evidence="18" key="1">
    <citation type="journal article" date="2019" name="Int. J. Syst. Evol. Microbiol.">
        <title>The Global Catalogue of Microorganisms (GCM) 10K type strain sequencing project: providing services to taxonomists for standard genome sequencing and annotation.</title>
        <authorList>
            <consortium name="The Broad Institute Genomics Platform"/>
            <consortium name="The Broad Institute Genome Sequencing Center for Infectious Disease"/>
            <person name="Wu L."/>
            <person name="Ma J."/>
        </authorList>
    </citation>
    <scope>NUCLEOTIDE SEQUENCE [LARGE SCALE GENOMIC DNA]</scope>
    <source>
        <strain evidence="18">JCM 17066</strain>
    </source>
</reference>
<comment type="caution">
    <text evidence="17">The sequence shown here is derived from an EMBL/GenBank/DDBJ whole genome shotgun (WGS) entry which is preliminary data.</text>
</comment>
<dbReference type="InterPro" id="IPR039426">
    <property type="entry name" value="TonB-dep_rcpt-like"/>
</dbReference>
<keyword evidence="8" id="KW-0406">Ion transport</keyword>
<dbReference type="EMBL" id="JBHSMT010000005">
    <property type="protein sequence ID" value="MFC5472529.1"/>
    <property type="molecule type" value="Genomic_DNA"/>
</dbReference>
<keyword evidence="6 13" id="KW-0812">Transmembrane</keyword>
<evidence type="ECO:0000256" key="10">
    <source>
        <dbReference type="ARBA" id="ARBA00023136"/>
    </source>
</evidence>
<evidence type="ECO:0000256" key="5">
    <source>
        <dbReference type="ARBA" id="ARBA00022496"/>
    </source>
</evidence>
<proteinExistence type="inferred from homology"/>
<dbReference type="SUPFAM" id="SSF56935">
    <property type="entry name" value="Porins"/>
    <property type="match status" value="1"/>
</dbReference>
<evidence type="ECO:0000256" key="3">
    <source>
        <dbReference type="ARBA" id="ARBA00022448"/>
    </source>
</evidence>
<dbReference type="PROSITE" id="PS52016">
    <property type="entry name" value="TONB_DEPENDENT_REC_3"/>
    <property type="match status" value="1"/>
</dbReference>
<dbReference type="InterPro" id="IPR037066">
    <property type="entry name" value="Plug_dom_sf"/>
</dbReference>
<feature type="domain" description="TonB-dependent receptor-like beta-barrel" evidence="15">
    <location>
        <begin position="178"/>
        <end position="587"/>
    </location>
</feature>
<accession>A0ABW0M336</accession>
<keyword evidence="9 14" id="KW-0798">TonB box</keyword>
<dbReference type="RefSeq" id="WP_378994057.1">
    <property type="nucleotide sequence ID" value="NZ_JBHSMT010000005.1"/>
</dbReference>
<keyword evidence="7" id="KW-0408">Iron</keyword>